<sequence length="117" mass="12618">MTADTRLTDSSPASRPATDEDGVRLPRLRLKDVVVRGAVYGIVAVALLAAAMLFVTDHHDRETFLSVVAGFSAVSAGGGIIFGAFFWAVCSGDIRRWRDWRPIVGQKDGVTIMAPRS</sequence>
<gene>
    <name evidence="3" type="ORF">AB0K36_08145</name>
</gene>
<evidence type="ECO:0000313" key="3">
    <source>
        <dbReference type="EMBL" id="MEV4680731.1"/>
    </source>
</evidence>
<dbReference type="Proteomes" id="UP001552521">
    <property type="component" value="Unassembled WGS sequence"/>
</dbReference>
<evidence type="ECO:0000256" key="2">
    <source>
        <dbReference type="SAM" id="Phobius"/>
    </source>
</evidence>
<feature type="transmembrane region" description="Helical" evidence="2">
    <location>
        <begin position="33"/>
        <end position="55"/>
    </location>
</feature>
<proteinExistence type="predicted"/>
<keyword evidence="2" id="KW-0472">Membrane</keyword>
<dbReference type="Pfam" id="PF19862">
    <property type="entry name" value="DUF6336"/>
    <property type="match status" value="1"/>
</dbReference>
<evidence type="ECO:0000313" key="4">
    <source>
        <dbReference type="Proteomes" id="UP001552521"/>
    </source>
</evidence>
<dbReference type="InterPro" id="IPR046299">
    <property type="entry name" value="DUF6336"/>
</dbReference>
<accession>A0ABV3HQ81</accession>
<dbReference type="EMBL" id="JBFAQK010000007">
    <property type="protein sequence ID" value="MEV4680731.1"/>
    <property type="molecule type" value="Genomic_DNA"/>
</dbReference>
<comment type="caution">
    <text evidence="3">The sequence shown here is derived from an EMBL/GenBank/DDBJ whole genome shotgun (WGS) entry which is preliminary data.</text>
</comment>
<keyword evidence="2" id="KW-0812">Transmembrane</keyword>
<protein>
    <submittedName>
        <fullName evidence="3">DUF6336 family protein</fullName>
    </submittedName>
</protein>
<name>A0ABV3HQ81_9ACTN</name>
<dbReference type="RefSeq" id="WP_364589972.1">
    <property type="nucleotide sequence ID" value="NZ_JBFAQK010000007.1"/>
</dbReference>
<feature type="region of interest" description="Disordered" evidence="1">
    <location>
        <begin position="1"/>
        <end position="20"/>
    </location>
</feature>
<evidence type="ECO:0000256" key="1">
    <source>
        <dbReference type="SAM" id="MobiDB-lite"/>
    </source>
</evidence>
<keyword evidence="4" id="KW-1185">Reference proteome</keyword>
<feature type="transmembrane region" description="Helical" evidence="2">
    <location>
        <begin position="67"/>
        <end position="90"/>
    </location>
</feature>
<organism evidence="3 4">
    <name type="scientific">Streptomyces kurssanovii</name>
    <dbReference type="NCBI Taxonomy" id="67312"/>
    <lineage>
        <taxon>Bacteria</taxon>
        <taxon>Bacillati</taxon>
        <taxon>Actinomycetota</taxon>
        <taxon>Actinomycetes</taxon>
        <taxon>Kitasatosporales</taxon>
        <taxon>Streptomycetaceae</taxon>
        <taxon>Streptomyces</taxon>
    </lineage>
</organism>
<reference evidence="3 4" key="1">
    <citation type="submission" date="2024-06" db="EMBL/GenBank/DDBJ databases">
        <title>The Natural Products Discovery Center: Release of the First 8490 Sequenced Strains for Exploring Actinobacteria Biosynthetic Diversity.</title>
        <authorList>
            <person name="Kalkreuter E."/>
            <person name="Kautsar S.A."/>
            <person name="Yang D."/>
            <person name="Bader C.D."/>
            <person name="Teijaro C.N."/>
            <person name="Fluegel L."/>
            <person name="Davis C.M."/>
            <person name="Simpson J.R."/>
            <person name="Lauterbach L."/>
            <person name="Steele A.D."/>
            <person name="Gui C."/>
            <person name="Meng S."/>
            <person name="Li G."/>
            <person name="Viehrig K."/>
            <person name="Ye F."/>
            <person name="Su P."/>
            <person name="Kiefer A.F."/>
            <person name="Nichols A."/>
            <person name="Cepeda A.J."/>
            <person name="Yan W."/>
            <person name="Fan B."/>
            <person name="Jiang Y."/>
            <person name="Adhikari A."/>
            <person name="Zheng C.-J."/>
            <person name="Schuster L."/>
            <person name="Cowan T.M."/>
            <person name="Smanski M.J."/>
            <person name="Chevrette M.G."/>
            <person name="De Carvalho L.P.S."/>
            <person name="Shen B."/>
        </authorList>
    </citation>
    <scope>NUCLEOTIDE SEQUENCE [LARGE SCALE GENOMIC DNA]</scope>
    <source>
        <strain evidence="3 4">NPDC049344</strain>
    </source>
</reference>
<keyword evidence="2" id="KW-1133">Transmembrane helix</keyword>